<proteinExistence type="predicted"/>
<name>A0A1G2CHZ6_9BACT</name>
<evidence type="ECO:0000256" key="2">
    <source>
        <dbReference type="ARBA" id="ARBA00023125"/>
    </source>
</evidence>
<evidence type="ECO:0000256" key="3">
    <source>
        <dbReference type="ARBA" id="ARBA00023163"/>
    </source>
</evidence>
<dbReference type="STRING" id="1798649.A3B13_00045"/>
<dbReference type="Proteomes" id="UP000176287">
    <property type="component" value="Unassembled WGS sequence"/>
</dbReference>
<evidence type="ECO:0000259" key="4">
    <source>
        <dbReference type="PROSITE" id="PS50987"/>
    </source>
</evidence>
<reference evidence="5 6" key="1">
    <citation type="journal article" date="2016" name="Nat. Commun.">
        <title>Thousands of microbial genomes shed light on interconnected biogeochemical processes in an aquifer system.</title>
        <authorList>
            <person name="Anantharaman K."/>
            <person name="Brown C.T."/>
            <person name="Hug L.A."/>
            <person name="Sharon I."/>
            <person name="Castelle C.J."/>
            <person name="Probst A.J."/>
            <person name="Thomas B.C."/>
            <person name="Singh A."/>
            <person name="Wilkins M.J."/>
            <person name="Karaoz U."/>
            <person name="Brodie E.L."/>
            <person name="Williams K.H."/>
            <person name="Hubbard S.S."/>
            <person name="Banfield J.F."/>
        </authorList>
    </citation>
    <scope>NUCLEOTIDE SEQUENCE [LARGE SCALE GENOMIC DNA]</scope>
</reference>
<comment type="caution">
    <text evidence="5">The sequence shown here is derived from an EMBL/GenBank/DDBJ whole genome shotgun (WGS) entry which is preliminary data.</text>
</comment>
<dbReference type="NCBIfam" id="NF033788">
    <property type="entry name" value="HTH_metalloreg"/>
    <property type="match status" value="1"/>
</dbReference>
<keyword evidence="2" id="KW-0238">DNA-binding</keyword>
<gene>
    <name evidence="5" type="ORF">A3B13_00045</name>
</gene>
<evidence type="ECO:0000313" key="5">
    <source>
        <dbReference type="EMBL" id="OGZ00350.1"/>
    </source>
</evidence>
<dbReference type="SMART" id="SM00418">
    <property type="entry name" value="HTH_ARSR"/>
    <property type="match status" value="1"/>
</dbReference>
<dbReference type="InterPro" id="IPR036390">
    <property type="entry name" value="WH_DNA-bd_sf"/>
</dbReference>
<dbReference type="InterPro" id="IPR011991">
    <property type="entry name" value="ArsR-like_HTH"/>
</dbReference>
<evidence type="ECO:0000313" key="6">
    <source>
        <dbReference type="Proteomes" id="UP000176287"/>
    </source>
</evidence>
<sequence length="88" mass="10009">MNERELEKQLKALANRRRLAILKYLKSHREAAVSEIADAIHLSLKATSKHLGMLAALDIVEREQRSLQMFYRLAAANSSTIKHILSLL</sequence>
<dbReference type="PRINTS" id="PR00778">
    <property type="entry name" value="HTHARSR"/>
</dbReference>
<feature type="domain" description="HTH arsR-type" evidence="4">
    <location>
        <begin position="1"/>
        <end position="88"/>
    </location>
</feature>
<dbReference type="EMBL" id="MHKZ01000022">
    <property type="protein sequence ID" value="OGZ00350.1"/>
    <property type="molecule type" value="Genomic_DNA"/>
</dbReference>
<evidence type="ECO:0000256" key="1">
    <source>
        <dbReference type="ARBA" id="ARBA00023015"/>
    </source>
</evidence>
<dbReference type="InterPro" id="IPR001845">
    <property type="entry name" value="HTH_ArsR_DNA-bd_dom"/>
</dbReference>
<dbReference type="GO" id="GO:0003677">
    <property type="term" value="F:DNA binding"/>
    <property type="evidence" value="ECO:0007669"/>
    <property type="project" value="UniProtKB-KW"/>
</dbReference>
<dbReference type="PANTHER" id="PTHR33154:SF18">
    <property type="entry name" value="ARSENICAL RESISTANCE OPERON REPRESSOR"/>
    <property type="match status" value="1"/>
</dbReference>
<keyword evidence="1" id="KW-0805">Transcription regulation</keyword>
<dbReference type="PANTHER" id="PTHR33154">
    <property type="entry name" value="TRANSCRIPTIONAL REGULATOR, ARSR FAMILY"/>
    <property type="match status" value="1"/>
</dbReference>
<dbReference type="PROSITE" id="PS50987">
    <property type="entry name" value="HTH_ARSR_2"/>
    <property type="match status" value="1"/>
</dbReference>
<organism evidence="5 6">
    <name type="scientific">Candidatus Liptonbacteria bacterium RIFCSPLOWO2_01_FULL_45_15</name>
    <dbReference type="NCBI Taxonomy" id="1798649"/>
    <lineage>
        <taxon>Bacteria</taxon>
        <taxon>Candidatus Liptoniibacteriota</taxon>
    </lineage>
</organism>
<dbReference type="InterPro" id="IPR036388">
    <property type="entry name" value="WH-like_DNA-bd_sf"/>
</dbReference>
<dbReference type="Gene3D" id="1.10.10.10">
    <property type="entry name" value="Winged helix-like DNA-binding domain superfamily/Winged helix DNA-binding domain"/>
    <property type="match status" value="1"/>
</dbReference>
<dbReference type="AlphaFoldDB" id="A0A1G2CHZ6"/>
<dbReference type="InterPro" id="IPR051081">
    <property type="entry name" value="HTH_MetalResp_TranReg"/>
</dbReference>
<dbReference type="CDD" id="cd00090">
    <property type="entry name" value="HTH_ARSR"/>
    <property type="match status" value="1"/>
</dbReference>
<accession>A0A1G2CHZ6</accession>
<dbReference type="GO" id="GO:0003700">
    <property type="term" value="F:DNA-binding transcription factor activity"/>
    <property type="evidence" value="ECO:0007669"/>
    <property type="project" value="InterPro"/>
</dbReference>
<keyword evidence="3" id="KW-0804">Transcription</keyword>
<dbReference type="SUPFAM" id="SSF46785">
    <property type="entry name" value="Winged helix' DNA-binding domain"/>
    <property type="match status" value="1"/>
</dbReference>
<protein>
    <recommendedName>
        <fullName evidence="4">HTH arsR-type domain-containing protein</fullName>
    </recommendedName>
</protein>
<dbReference type="Pfam" id="PF12840">
    <property type="entry name" value="HTH_20"/>
    <property type="match status" value="1"/>
</dbReference>